<organism evidence="4 5">
    <name type="scientific">Mycoplana dimorpha</name>
    <dbReference type="NCBI Taxonomy" id="28320"/>
    <lineage>
        <taxon>Bacteria</taxon>
        <taxon>Pseudomonadati</taxon>
        <taxon>Pseudomonadota</taxon>
        <taxon>Alphaproteobacteria</taxon>
        <taxon>Hyphomicrobiales</taxon>
        <taxon>Rhizobiaceae</taxon>
        <taxon>Mycoplana</taxon>
    </lineage>
</organism>
<dbReference type="GO" id="GO:0032259">
    <property type="term" value="P:methylation"/>
    <property type="evidence" value="ECO:0007669"/>
    <property type="project" value="UniProtKB-KW"/>
</dbReference>
<dbReference type="PANTHER" id="PTHR43757">
    <property type="entry name" value="AMINOMETHYLTRANSFERASE"/>
    <property type="match status" value="1"/>
</dbReference>
<evidence type="ECO:0000313" key="5">
    <source>
        <dbReference type="Proteomes" id="UP000241247"/>
    </source>
</evidence>
<protein>
    <submittedName>
        <fullName evidence="4">Aminomethyltransferase</fullName>
    </submittedName>
</protein>
<feature type="domain" description="Aminomethyltransferase C-terminal" evidence="3">
    <location>
        <begin position="300"/>
        <end position="376"/>
    </location>
</feature>
<dbReference type="OrthoDB" id="9774591at2"/>
<keyword evidence="4" id="KW-0808">Transferase</keyword>
<reference evidence="4 5" key="1">
    <citation type="submission" date="2018-04" db="EMBL/GenBank/DDBJ databases">
        <title>Genomic Encyclopedia of Type Strains, Phase IV (KMG-IV): sequencing the most valuable type-strain genomes for metagenomic binning, comparative biology and taxonomic classification.</title>
        <authorList>
            <person name="Goeker M."/>
        </authorList>
    </citation>
    <scope>NUCLEOTIDE SEQUENCE [LARGE SCALE GENOMIC DNA]</scope>
    <source>
        <strain evidence="4 5">DSM 7138</strain>
    </source>
</reference>
<dbReference type="EMBL" id="PZZZ01000004">
    <property type="protein sequence ID" value="PTM95445.1"/>
    <property type="molecule type" value="Genomic_DNA"/>
</dbReference>
<dbReference type="SUPFAM" id="SSF103025">
    <property type="entry name" value="Folate-binding domain"/>
    <property type="match status" value="1"/>
</dbReference>
<gene>
    <name evidence="4" type="ORF">C7449_104526</name>
</gene>
<dbReference type="GO" id="GO:0008168">
    <property type="term" value="F:methyltransferase activity"/>
    <property type="evidence" value="ECO:0007669"/>
    <property type="project" value="UniProtKB-KW"/>
</dbReference>
<name>A0A2T5B8Z1_MYCDI</name>
<dbReference type="Proteomes" id="UP000241247">
    <property type="component" value="Unassembled WGS sequence"/>
</dbReference>
<evidence type="ECO:0000313" key="4">
    <source>
        <dbReference type="EMBL" id="PTM95445.1"/>
    </source>
</evidence>
<evidence type="ECO:0000256" key="1">
    <source>
        <dbReference type="PIRSR" id="PIRSR006487-1"/>
    </source>
</evidence>
<dbReference type="Gene3D" id="3.30.1360.120">
    <property type="entry name" value="Probable tRNA modification gtpase trme, domain 1"/>
    <property type="match status" value="1"/>
</dbReference>
<dbReference type="PANTHER" id="PTHR43757:SF2">
    <property type="entry name" value="AMINOMETHYLTRANSFERASE, MITOCHONDRIAL"/>
    <property type="match status" value="1"/>
</dbReference>
<proteinExistence type="predicted"/>
<keyword evidence="5" id="KW-1185">Reference proteome</keyword>
<dbReference type="PIRSF" id="PIRSF006487">
    <property type="entry name" value="GcvT"/>
    <property type="match status" value="1"/>
</dbReference>
<feature type="domain" description="GCVT N-terminal" evidence="2">
    <location>
        <begin position="31"/>
        <end position="283"/>
    </location>
</feature>
<dbReference type="InterPro" id="IPR029043">
    <property type="entry name" value="GcvT/YgfZ_C"/>
</dbReference>
<feature type="binding site" evidence="1">
    <location>
        <position position="212"/>
    </location>
    <ligand>
        <name>substrate</name>
    </ligand>
</feature>
<dbReference type="AlphaFoldDB" id="A0A2T5B8Z1"/>
<keyword evidence="4" id="KW-0489">Methyltransferase</keyword>
<comment type="caution">
    <text evidence="4">The sequence shown here is derived from an EMBL/GenBank/DDBJ whole genome shotgun (WGS) entry which is preliminary data.</text>
</comment>
<dbReference type="InterPro" id="IPR013977">
    <property type="entry name" value="GcvT_C"/>
</dbReference>
<evidence type="ECO:0000259" key="3">
    <source>
        <dbReference type="Pfam" id="PF08669"/>
    </source>
</evidence>
<dbReference type="Pfam" id="PF01571">
    <property type="entry name" value="GCV_T"/>
    <property type="match status" value="1"/>
</dbReference>
<dbReference type="RefSeq" id="WP_108003147.1">
    <property type="nucleotide sequence ID" value="NZ_JBHEEX010000007.1"/>
</dbReference>
<dbReference type="Pfam" id="PF08669">
    <property type="entry name" value="GCV_T_C"/>
    <property type="match status" value="1"/>
</dbReference>
<dbReference type="InterPro" id="IPR006222">
    <property type="entry name" value="GCVT_N"/>
</dbReference>
<accession>A0A2T5B8Z1</accession>
<evidence type="ECO:0000259" key="2">
    <source>
        <dbReference type="Pfam" id="PF01571"/>
    </source>
</evidence>
<dbReference type="InterPro" id="IPR028896">
    <property type="entry name" value="GcvT/YgfZ/DmdA"/>
</dbReference>
<dbReference type="InterPro" id="IPR027266">
    <property type="entry name" value="TrmE/GcvT-like"/>
</dbReference>
<sequence>MTDNLTRLVVSAHEEPGWDYGTIRGPYSRFHVANGAKYCVYNNRLMPVSQKIDRLDGYWALRTKAGLFDTGERPIQIKGPDAAKFCNRVFTRDCAKLKPGRAGYGLLCYPNGTILCDGVLMRLEEDTYWYVQADGPVFSWFIAHSQDLDVEISDPDSWVTQIQGPASLDILATLSDTGVPAEFKYFSVARTTIGGQPVILSRTGWTNEMGFEVYTLPNGGKFDGAAMWERFLAAGKPHGMEICALDSMDIRRIEGGILNNGSDMDETMTPFEAGLGAFVDLSKDDFVGKAALAKATGSNRVVGLKCPGGEPLRLGAVSLDGKKVGFVTAGAWSPYLKQGVAIVRLDSSMAAGTAVEVLCRDGKSHAAVLDDMPLYDKEKKIPRGLEPSIPVQDAAE</sequence>
<dbReference type="SUPFAM" id="SSF101790">
    <property type="entry name" value="Aminomethyltransferase beta-barrel domain"/>
    <property type="match status" value="1"/>
</dbReference>